<dbReference type="Pfam" id="PF00440">
    <property type="entry name" value="TetR_N"/>
    <property type="match status" value="1"/>
</dbReference>
<organism evidence="6 7">
    <name type="scientific">Streptomyces scopuliridis RB72</name>
    <dbReference type="NCBI Taxonomy" id="1440053"/>
    <lineage>
        <taxon>Bacteria</taxon>
        <taxon>Bacillati</taxon>
        <taxon>Actinomycetota</taxon>
        <taxon>Actinomycetes</taxon>
        <taxon>Kitasatosporales</taxon>
        <taxon>Streptomycetaceae</taxon>
        <taxon>Streptomyces</taxon>
    </lineage>
</organism>
<dbReference type="GO" id="GO:0045892">
    <property type="term" value="P:negative regulation of DNA-templated transcription"/>
    <property type="evidence" value="ECO:0007669"/>
    <property type="project" value="InterPro"/>
</dbReference>
<keyword evidence="7" id="KW-1185">Reference proteome</keyword>
<dbReference type="EMBL" id="AZSP01000196">
    <property type="protein sequence ID" value="PVE10486.1"/>
    <property type="molecule type" value="Genomic_DNA"/>
</dbReference>
<dbReference type="InterPro" id="IPR001647">
    <property type="entry name" value="HTH_TetR"/>
</dbReference>
<feature type="domain" description="HTH tetR-type" evidence="5">
    <location>
        <begin position="33"/>
        <end position="93"/>
    </location>
</feature>
<dbReference type="InterPro" id="IPR004111">
    <property type="entry name" value="Repressor_TetR_C"/>
</dbReference>
<proteinExistence type="predicted"/>
<accession>A0A2T7T601</accession>
<evidence type="ECO:0000256" key="3">
    <source>
        <dbReference type="ARBA" id="ARBA00023163"/>
    </source>
</evidence>
<comment type="caution">
    <text evidence="6">The sequence shown here is derived from an EMBL/GenBank/DDBJ whole genome shotgun (WGS) entry which is preliminary data.</text>
</comment>
<keyword evidence="2 4" id="KW-0238">DNA-binding</keyword>
<dbReference type="RefSeq" id="WP_030351300.1">
    <property type="nucleotide sequence ID" value="NZ_AZSP01000196.1"/>
</dbReference>
<evidence type="ECO:0000259" key="5">
    <source>
        <dbReference type="PROSITE" id="PS50977"/>
    </source>
</evidence>
<dbReference type="InterPro" id="IPR050109">
    <property type="entry name" value="HTH-type_TetR-like_transc_reg"/>
</dbReference>
<dbReference type="SUPFAM" id="SSF46689">
    <property type="entry name" value="Homeodomain-like"/>
    <property type="match status" value="1"/>
</dbReference>
<dbReference type="OrthoDB" id="2570341at2"/>
<name>A0A2T7T601_9ACTN</name>
<keyword evidence="1" id="KW-0805">Transcription regulation</keyword>
<dbReference type="Gene3D" id="1.10.10.60">
    <property type="entry name" value="Homeodomain-like"/>
    <property type="match status" value="1"/>
</dbReference>
<evidence type="ECO:0000313" key="7">
    <source>
        <dbReference type="Proteomes" id="UP000245992"/>
    </source>
</evidence>
<dbReference type="Proteomes" id="UP000245992">
    <property type="component" value="Unassembled WGS sequence"/>
</dbReference>
<dbReference type="SUPFAM" id="SSF48498">
    <property type="entry name" value="Tetracyclin repressor-like, C-terminal domain"/>
    <property type="match status" value="1"/>
</dbReference>
<dbReference type="Gene3D" id="1.10.357.10">
    <property type="entry name" value="Tetracycline Repressor, domain 2"/>
    <property type="match status" value="1"/>
</dbReference>
<evidence type="ECO:0000256" key="1">
    <source>
        <dbReference type="ARBA" id="ARBA00023015"/>
    </source>
</evidence>
<dbReference type="AlphaFoldDB" id="A0A2T7T601"/>
<evidence type="ECO:0000256" key="4">
    <source>
        <dbReference type="PROSITE-ProRule" id="PRU00335"/>
    </source>
</evidence>
<keyword evidence="3" id="KW-0804">Transcription</keyword>
<dbReference type="GO" id="GO:0000976">
    <property type="term" value="F:transcription cis-regulatory region binding"/>
    <property type="evidence" value="ECO:0007669"/>
    <property type="project" value="TreeGrafter"/>
</dbReference>
<protein>
    <submittedName>
        <fullName evidence="6">TetR family transcriptional regulator</fullName>
    </submittedName>
</protein>
<evidence type="ECO:0000313" key="6">
    <source>
        <dbReference type="EMBL" id="PVE10486.1"/>
    </source>
</evidence>
<dbReference type="PANTHER" id="PTHR30055:SF151">
    <property type="entry name" value="TRANSCRIPTIONAL REGULATORY PROTEIN"/>
    <property type="match status" value="1"/>
</dbReference>
<dbReference type="InterPro" id="IPR009057">
    <property type="entry name" value="Homeodomain-like_sf"/>
</dbReference>
<feature type="DNA-binding region" description="H-T-H motif" evidence="4">
    <location>
        <begin position="56"/>
        <end position="75"/>
    </location>
</feature>
<sequence length="258" mass="27707">MTSTESAGSGNVARSLELLWGSGERPSRGPKPGLTLDRIITTAVALADAEGLDAVSMRRLSTELGTGTMSLYRYVPGKAELIDLMLNQVQGETAALTESLDPGSGWRPAAEAMARAALALHRRHPWLLSVNQARPVLGPNTVSGLEKTLSAIKGMGLSDPELISVIIMVEGYVTGVARTHVHAVEAEKRSGITDQEFWQAQEPVLSRAMNSGVYPVMASLSEEAFGPEFDHFEFGLQRILDGLEVLVERRAAERDTAG</sequence>
<dbReference type="PANTHER" id="PTHR30055">
    <property type="entry name" value="HTH-TYPE TRANSCRIPTIONAL REGULATOR RUTR"/>
    <property type="match status" value="1"/>
</dbReference>
<evidence type="ECO:0000256" key="2">
    <source>
        <dbReference type="ARBA" id="ARBA00023125"/>
    </source>
</evidence>
<dbReference type="Pfam" id="PF02909">
    <property type="entry name" value="TetR_C_1"/>
    <property type="match status" value="1"/>
</dbReference>
<dbReference type="InterPro" id="IPR036271">
    <property type="entry name" value="Tet_transcr_reg_TetR-rel_C_sf"/>
</dbReference>
<gene>
    <name evidence="6" type="ORF">Y717_30945</name>
</gene>
<dbReference type="STRING" id="1440053.GCA_000718095_02161"/>
<reference evidence="6 7" key="1">
    <citation type="submission" date="2013-12" db="EMBL/GenBank/DDBJ databases">
        <title>Annotated genome of Streptomyces scopuliridis.</title>
        <authorList>
            <person name="Olson J.B."/>
        </authorList>
    </citation>
    <scope>NUCLEOTIDE SEQUENCE [LARGE SCALE GENOMIC DNA]</scope>
    <source>
        <strain evidence="6 7">RB72</strain>
    </source>
</reference>
<dbReference type="GO" id="GO:0003700">
    <property type="term" value="F:DNA-binding transcription factor activity"/>
    <property type="evidence" value="ECO:0007669"/>
    <property type="project" value="TreeGrafter"/>
</dbReference>
<dbReference type="PROSITE" id="PS50977">
    <property type="entry name" value="HTH_TETR_2"/>
    <property type="match status" value="1"/>
</dbReference>